<proteinExistence type="predicted"/>
<sequence>MFACGMPIVTCTAGKTFNLPTPGVNELTGCIH</sequence>
<reference evidence="1" key="1">
    <citation type="submission" date="2014-11" db="EMBL/GenBank/DDBJ databases">
        <authorList>
            <person name="Amaro Gonzalez C."/>
        </authorList>
    </citation>
    <scope>NUCLEOTIDE SEQUENCE</scope>
</reference>
<accession>A0A0E9VG80</accession>
<dbReference type="AlphaFoldDB" id="A0A0E9VG80"/>
<name>A0A0E9VG80_ANGAN</name>
<evidence type="ECO:0000313" key="1">
    <source>
        <dbReference type="EMBL" id="JAH77006.1"/>
    </source>
</evidence>
<reference evidence="1" key="2">
    <citation type="journal article" date="2015" name="Fish Shellfish Immunol.">
        <title>Early steps in the European eel (Anguilla anguilla)-Vibrio vulnificus interaction in the gills: Role of the RtxA13 toxin.</title>
        <authorList>
            <person name="Callol A."/>
            <person name="Pajuelo D."/>
            <person name="Ebbesson L."/>
            <person name="Teles M."/>
            <person name="MacKenzie S."/>
            <person name="Amaro C."/>
        </authorList>
    </citation>
    <scope>NUCLEOTIDE SEQUENCE</scope>
</reference>
<dbReference type="EMBL" id="GBXM01031571">
    <property type="protein sequence ID" value="JAH77006.1"/>
    <property type="molecule type" value="Transcribed_RNA"/>
</dbReference>
<protein>
    <submittedName>
        <fullName evidence="1">Uncharacterized protein</fullName>
    </submittedName>
</protein>
<organism evidence="1">
    <name type="scientific">Anguilla anguilla</name>
    <name type="common">European freshwater eel</name>
    <name type="synonym">Muraena anguilla</name>
    <dbReference type="NCBI Taxonomy" id="7936"/>
    <lineage>
        <taxon>Eukaryota</taxon>
        <taxon>Metazoa</taxon>
        <taxon>Chordata</taxon>
        <taxon>Craniata</taxon>
        <taxon>Vertebrata</taxon>
        <taxon>Euteleostomi</taxon>
        <taxon>Actinopterygii</taxon>
        <taxon>Neopterygii</taxon>
        <taxon>Teleostei</taxon>
        <taxon>Anguilliformes</taxon>
        <taxon>Anguillidae</taxon>
        <taxon>Anguilla</taxon>
    </lineage>
</organism>